<dbReference type="RefSeq" id="WP_043387440.1">
    <property type="nucleotide sequence ID" value="NZ_CAHPRW010000065.1"/>
</dbReference>
<protein>
    <submittedName>
        <fullName evidence="3">Phage capsid protein</fullName>
    </submittedName>
</protein>
<evidence type="ECO:0000256" key="1">
    <source>
        <dbReference type="SAM" id="MobiDB-lite"/>
    </source>
</evidence>
<gene>
    <name evidence="2" type="ORF">GHA_03420</name>
    <name evidence="3" type="ORF">N7330_18865</name>
</gene>
<feature type="region of interest" description="Disordered" evidence="1">
    <location>
        <begin position="68"/>
        <end position="111"/>
    </location>
</feature>
<name>A0A1B2D7T9_9BURK</name>
<dbReference type="Proteomes" id="UP001158297">
    <property type="component" value="Unassembled WGS sequence"/>
</dbReference>
<dbReference type="Proteomes" id="UP000834458">
    <property type="component" value="Unassembled WGS sequence"/>
</dbReference>
<dbReference type="Pfam" id="PF18897">
    <property type="entry name" value="Gp3-like"/>
    <property type="match status" value="1"/>
</dbReference>
<organism evidence="3 4">
    <name type="scientific">Comamonas aquatica</name>
    <dbReference type="NCBI Taxonomy" id="225991"/>
    <lineage>
        <taxon>Bacteria</taxon>
        <taxon>Pseudomonadati</taxon>
        <taxon>Pseudomonadota</taxon>
        <taxon>Betaproteobacteria</taxon>
        <taxon>Burkholderiales</taxon>
        <taxon>Comamonadaceae</taxon>
        <taxon>Comamonas</taxon>
    </lineage>
</organism>
<proteinExistence type="predicted"/>
<sequence length="323" mass="35107">MIKGLMITPPVIGRISIGKVVEKNGKRLPEKDDEFTITTQVQQRGQWVLHPLDEALRQSQPDAFTVGGIKEGAEPSDSQSESIPARSAKRTLKDKMGVAGQAPAETSSPRRKLRSIPVRVLFNDPDLNLRANYCMFDRSTARPVCVGDGESSKRVTDQGLETMECPGPDSCRFGLGNCKPYGRLNVSIGDSDELGSFVFRTTGFNSIRTLVARLRYFAAVSGGHLAAMPLEMRLRGKSTTQSHRAAIYYADLVVRTGLSLNEAIGQAKALAAQRQSAGFAQSALDEAARLGYANGSFEDAPEEAADIVEELYPEDTEPPTHHP</sequence>
<comment type="caution">
    <text evidence="3">The sequence shown here is derived from an EMBL/GenBank/DDBJ whole genome shotgun (WGS) entry which is preliminary data.</text>
</comment>
<accession>A0A1B2D7T9</accession>
<evidence type="ECO:0000313" key="2">
    <source>
        <dbReference type="EMBL" id="CAB5708529.1"/>
    </source>
</evidence>
<dbReference type="InterPro" id="IPR043991">
    <property type="entry name" value="Gp3-like"/>
</dbReference>
<dbReference type="EMBL" id="JAODZU010000036">
    <property type="protein sequence ID" value="MDH0365084.1"/>
    <property type="molecule type" value="Genomic_DNA"/>
</dbReference>
<evidence type="ECO:0000313" key="3">
    <source>
        <dbReference type="EMBL" id="MDH0365084.1"/>
    </source>
</evidence>
<reference evidence="3" key="2">
    <citation type="submission" date="2022-09" db="EMBL/GenBank/DDBJ databases">
        <title>Intensive care unit water sources are persistently colonized with multi-drug resistant bacteria and are the site of extensive horizontal gene transfer of antibiotic resistance genes.</title>
        <authorList>
            <person name="Diorio-Toth L."/>
        </authorList>
    </citation>
    <scope>NUCLEOTIDE SEQUENCE</scope>
    <source>
        <strain evidence="3">GD04130</strain>
    </source>
</reference>
<dbReference type="EMBL" id="CAHPSC010000071">
    <property type="protein sequence ID" value="CAB5708529.1"/>
    <property type="molecule type" value="Genomic_DNA"/>
</dbReference>
<evidence type="ECO:0000313" key="4">
    <source>
        <dbReference type="Proteomes" id="UP001158297"/>
    </source>
</evidence>
<dbReference type="AlphaFoldDB" id="A0A1B2D7T9"/>
<dbReference type="OrthoDB" id="8585509at2"/>
<reference evidence="2" key="1">
    <citation type="submission" date="2020-05" db="EMBL/GenBank/DDBJ databases">
        <authorList>
            <person name="Delgado-Blas J."/>
        </authorList>
    </citation>
    <scope>NUCLEOTIDE SEQUENCE</scope>
    <source>
        <strain evidence="2">BB1454</strain>
    </source>
</reference>